<protein>
    <submittedName>
        <fullName evidence="1">DUF5320 domain-containing protein</fullName>
    </submittedName>
</protein>
<dbReference type="RefSeq" id="WP_353893654.1">
    <property type="nucleotide sequence ID" value="NZ_CP159485.1"/>
</dbReference>
<evidence type="ECO:0000313" key="1">
    <source>
        <dbReference type="EMBL" id="XCI29106.1"/>
    </source>
</evidence>
<name>A0AAU8HUP6_9FIRM</name>
<reference evidence="1" key="1">
    <citation type="journal article" date="2018" name="Antonie Van Leeuwenhoek">
        <title>Proteinivorax hydrogeniformans sp. nov., an anaerobic, haloalkaliphilic bacterium fermenting proteinaceous compounds with high hydrogen production.</title>
        <authorList>
            <person name="Boltyanskaya Y."/>
            <person name="Detkova E."/>
            <person name="Pimenov N."/>
            <person name="Kevbrin V."/>
        </authorList>
    </citation>
    <scope>NUCLEOTIDE SEQUENCE</scope>
    <source>
        <strain evidence="1">Z-710</strain>
    </source>
</reference>
<dbReference type="InterPro" id="IPR035205">
    <property type="entry name" value="DUF5320"/>
</dbReference>
<dbReference type="AlphaFoldDB" id="A0AAU8HUP6"/>
<organism evidence="1">
    <name type="scientific">Proteinivorax hydrogeniformans</name>
    <dbReference type="NCBI Taxonomy" id="1826727"/>
    <lineage>
        <taxon>Bacteria</taxon>
        <taxon>Bacillati</taxon>
        <taxon>Bacillota</taxon>
        <taxon>Clostridia</taxon>
        <taxon>Eubacteriales</taxon>
        <taxon>Proteinivoracaceae</taxon>
        <taxon>Proteinivorax</taxon>
    </lineage>
</organism>
<sequence length="82" mass="9040">MPNMNGTGPMSKGPMTGKGLGICNNTGIGKRYFRAGFGRRRGAKRGFGHSLGFENQKEEDLKREKDLLKARLKVVDSKLESL</sequence>
<reference evidence="1" key="2">
    <citation type="submission" date="2024-06" db="EMBL/GenBank/DDBJ databases">
        <authorList>
            <person name="Petrova K.O."/>
            <person name="Toshchakov S.V."/>
            <person name="Boltjanskaja Y.V."/>
            <person name="Kevbrin V.V."/>
        </authorList>
    </citation>
    <scope>NUCLEOTIDE SEQUENCE</scope>
    <source>
        <strain evidence="1">Z-710</strain>
    </source>
</reference>
<dbReference type="Pfam" id="PF17253">
    <property type="entry name" value="DUF5320"/>
    <property type="match status" value="1"/>
</dbReference>
<accession>A0AAU8HUP6</accession>
<gene>
    <name evidence="1" type="ORF">PRVXH_000408</name>
</gene>
<dbReference type="EMBL" id="CP159485">
    <property type="protein sequence ID" value="XCI29106.1"/>
    <property type="molecule type" value="Genomic_DNA"/>
</dbReference>
<proteinExistence type="predicted"/>